<dbReference type="EC" id="3.1.3.18" evidence="4"/>
<protein>
    <recommendedName>
        <fullName evidence="4">phosphoglycolate phosphatase</fullName>
        <ecNumber evidence="4">3.1.3.18</ecNumber>
    </recommendedName>
</protein>
<dbReference type="InterPro" id="IPR023214">
    <property type="entry name" value="HAD_sf"/>
</dbReference>
<evidence type="ECO:0000256" key="1">
    <source>
        <dbReference type="ARBA" id="ARBA00000830"/>
    </source>
</evidence>
<gene>
    <name evidence="5" type="ORF">AOE01nite_06010</name>
</gene>
<dbReference type="InterPro" id="IPR041492">
    <property type="entry name" value="HAD_2"/>
</dbReference>
<comment type="catalytic activity">
    <reaction evidence="1">
        <text>2-phosphoglycolate + H2O = glycolate + phosphate</text>
        <dbReference type="Rhea" id="RHEA:14369"/>
        <dbReference type="ChEBI" id="CHEBI:15377"/>
        <dbReference type="ChEBI" id="CHEBI:29805"/>
        <dbReference type="ChEBI" id="CHEBI:43474"/>
        <dbReference type="ChEBI" id="CHEBI:58033"/>
        <dbReference type="EC" id="3.1.3.18"/>
    </reaction>
</comment>
<dbReference type="SFLD" id="SFLDG01129">
    <property type="entry name" value="C1.5:_HAD__Beta-PGM__Phosphata"/>
    <property type="match status" value="1"/>
</dbReference>
<evidence type="ECO:0000256" key="3">
    <source>
        <dbReference type="ARBA" id="ARBA00006171"/>
    </source>
</evidence>
<organism evidence="5 6">
    <name type="scientific">Acetobacter oeni</name>
    <dbReference type="NCBI Taxonomy" id="304077"/>
    <lineage>
        <taxon>Bacteria</taxon>
        <taxon>Pseudomonadati</taxon>
        <taxon>Pseudomonadota</taxon>
        <taxon>Alphaproteobacteria</taxon>
        <taxon>Acetobacterales</taxon>
        <taxon>Acetobacteraceae</taxon>
        <taxon>Acetobacter</taxon>
    </lineage>
</organism>
<dbReference type="Pfam" id="PF13419">
    <property type="entry name" value="HAD_2"/>
    <property type="match status" value="1"/>
</dbReference>
<dbReference type="PANTHER" id="PTHR43434:SF1">
    <property type="entry name" value="PHOSPHOGLYCOLATE PHOSPHATASE"/>
    <property type="match status" value="1"/>
</dbReference>
<sequence>MRLAVFDLDGTLVDSLPDLADSVNILLQDYGLSELDVGAVRSMIGDGVAVLVERALSRSGPGAATIDRQKATKRFMEIYGPRATERSRLFPGAKATLIRMRDQGWHLAVCTNKPVSAARSILEGYGLMDLLSAVGGGDSFATRKPDSGHLLGTIRLADGDAADSVMIGDHANDIRTATGAGACSIFAAWGYGIPACADGATATATTIDEVPEIAARLLPGAC</sequence>
<comment type="caution">
    <text evidence="5">The sequence shown here is derived from an EMBL/GenBank/DDBJ whole genome shotgun (WGS) entry which is preliminary data.</text>
</comment>
<dbReference type="SFLD" id="SFLDS00003">
    <property type="entry name" value="Haloacid_Dehalogenase"/>
    <property type="match status" value="1"/>
</dbReference>
<dbReference type="GO" id="GO:0006281">
    <property type="term" value="P:DNA repair"/>
    <property type="evidence" value="ECO:0007669"/>
    <property type="project" value="TreeGrafter"/>
</dbReference>
<reference evidence="5 6" key="1">
    <citation type="submission" date="2019-07" db="EMBL/GenBank/DDBJ databases">
        <title>Whole genome shotgun sequence of Acetobacter oeni NBRC 105207.</title>
        <authorList>
            <person name="Hosoyama A."/>
            <person name="Uohara A."/>
            <person name="Ohji S."/>
            <person name="Ichikawa N."/>
        </authorList>
    </citation>
    <scope>NUCLEOTIDE SEQUENCE [LARGE SCALE GENOMIC DNA]</scope>
    <source>
        <strain evidence="5 6">NBRC 105207</strain>
    </source>
</reference>
<evidence type="ECO:0000313" key="6">
    <source>
        <dbReference type="Proteomes" id="UP000321746"/>
    </source>
</evidence>
<dbReference type="Gene3D" id="1.10.150.240">
    <property type="entry name" value="Putative phosphatase, domain 2"/>
    <property type="match status" value="1"/>
</dbReference>
<dbReference type="SUPFAM" id="SSF56784">
    <property type="entry name" value="HAD-like"/>
    <property type="match status" value="1"/>
</dbReference>
<dbReference type="Gene3D" id="3.40.50.1000">
    <property type="entry name" value="HAD superfamily/HAD-like"/>
    <property type="match status" value="1"/>
</dbReference>
<keyword evidence="6" id="KW-1185">Reference proteome</keyword>
<comment type="pathway">
    <text evidence="2">Organic acid metabolism; glycolate biosynthesis; glycolate from 2-phosphoglycolate: step 1/1.</text>
</comment>
<dbReference type="PANTHER" id="PTHR43434">
    <property type="entry name" value="PHOSPHOGLYCOLATE PHOSPHATASE"/>
    <property type="match status" value="1"/>
</dbReference>
<dbReference type="Proteomes" id="UP000321746">
    <property type="component" value="Unassembled WGS sequence"/>
</dbReference>
<dbReference type="InterPro" id="IPR036412">
    <property type="entry name" value="HAD-like_sf"/>
</dbReference>
<evidence type="ECO:0000256" key="2">
    <source>
        <dbReference type="ARBA" id="ARBA00004818"/>
    </source>
</evidence>
<evidence type="ECO:0000256" key="4">
    <source>
        <dbReference type="ARBA" id="ARBA00013078"/>
    </source>
</evidence>
<comment type="similarity">
    <text evidence="3">Belongs to the HAD-like hydrolase superfamily. CbbY/CbbZ/Gph/YieH family.</text>
</comment>
<accession>A0A511XHF9</accession>
<evidence type="ECO:0000313" key="5">
    <source>
        <dbReference type="EMBL" id="GEN62377.1"/>
    </source>
</evidence>
<proteinExistence type="inferred from homology"/>
<dbReference type="InterPro" id="IPR050155">
    <property type="entry name" value="HAD-like_hydrolase_sf"/>
</dbReference>
<dbReference type="RefSeq" id="WP_146885892.1">
    <property type="nucleotide sequence ID" value="NZ_BJYG01000005.1"/>
</dbReference>
<dbReference type="GO" id="GO:0008967">
    <property type="term" value="F:phosphoglycolate phosphatase activity"/>
    <property type="evidence" value="ECO:0007669"/>
    <property type="project" value="UniProtKB-EC"/>
</dbReference>
<dbReference type="GO" id="GO:0005829">
    <property type="term" value="C:cytosol"/>
    <property type="evidence" value="ECO:0007669"/>
    <property type="project" value="TreeGrafter"/>
</dbReference>
<dbReference type="OrthoDB" id="9793014at2"/>
<dbReference type="InterPro" id="IPR023198">
    <property type="entry name" value="PGP-like_dom2"/>
</dbReference>
<dbReference type="EMBL" id="BJYG01000005">
    <property type="protein sequence ID" value="GEN62377.1"/>
    <property type="molecule type" value="Genomic_DNA"/>
</dbReference>
<name>A0A511XHF9_9PROT</name>
<dbReference type="AlphaFoldDB" id="A0A511XHF9"/>